<feature type="non-terminal residue" evidence="1">
    <location>
        <position position="1"/>
    </location>
</feature>
<keyword evidence="2" id="KW-1185">Reference proteome</keyword>
<dbReference type="EMBL" id="CAJPEX010014221">
    <property type="protein sequence ID" value="CAG0925545.1"/>
    <property type="molecule type" value="Genomic_DNA"/>
</dbReference>
<sequence length="180" mass="19848">MTERASFSKRNSRAEKNVSVFAVPGAASLPSHDESSPKESVAIADGVHDQLEPMGYSIDPTDCLLSYYYSRQNLFSDPVLIVSPPRSGKSLMSILAGYDLKKKFRLYPGCAPGVLIIVPSSHDIAELTTAVKRFEAILELLVLNEPLKENKSLLVCWMEEGFFSLEDPTNLSFGNMPCDE</sequence>
<reference evidence="1" key="1">
    <citation type="submission" date="2020-11" db="EMBL/GenBank/DDBJ databases">
        <authorList>
            <person name="Tran Van P."/>
        </authorList>
    </citation>
    <scope>NUCLEOTIDE SEQUENCE</scope>
</reference>
<dbReference type="AlphaFoldDB" id="A0A7R9GK57"/>
<protein>
    <submittedName>
        <fullName evidence="1">Uncharacterized protein</fullName>
    </submittedName>
</protein>
<organism evidence="1">
    <name type="scientific">Notodromas monacha</name>
    <dbReference type="NCBI Taxonomy" id="399045"/>
    <lineage>
        <taxon>Eukaryota</taxon>
        <taxon>Metazoa</taxon>
        <taxon>Ecdysozoa</taxon>
        <taxon>Arthropoda</taxon>
        <taxon>Crustacea</taxon>
        <taxon>Oligostraca</taxon>
        <taxon>Ostracoda</taxon>
        <taxon>Podocopa</taxon>
        <taxon>Podocopida</taxon>
        <taxon>Cypridocopina</taxon>
        <taxon>Cypridoidea</taxon>
        <taxon>Cyprididae</taxon>
        <taxon>Notodromas</taxon>
    </lineage>
</organism>
<name>A0A7R9GK57_9CRUS</name>
<dbReference type="Proteomes" id="UP000678499">
    <property type="component" value="Unassembled WGS sequence"/>
</dbReference>
<dbReference type="EMBL" id="OA896258">
    <property type="protein sequence ID" value="CAD7285393.1"/>
    <property type="molecule type" value="Genomic_DNA"/>
</dbReference>
<evidence type="ECO:0000313" key="1">
    <source>
        <dbReference type="EMBL" id="CAD7285393.1"/>
    </source>
</evidence>
<gene>
    <name evidence="1" type="ORF">NMOB1V02_LOCUS12995</name>
</gene>
<accession>A0A7R9GK57</accession>
<proteinExistence type="predicted"/>
<evidence type="ECO:0000313" key="2">
    <source>
        <dbReference type="Proteomes" id="UP000678499"/>
    </source>
</evidence>